<feature type="transmembrane region" description="Helical" evidence="5">
    <location>
        <begin position="69"/>
        <end position="89"/>
    </location>
</feature>
<sequence length="182" mass="18875">MDIVARAKGLMTNPLTEWQVIAAEPAETADLFKSYVVPLSALQAVGGLVGTALMGFGALGFGGLIGSALVGWGLSLIGVFVLAKIVAMLTPRFGGPADPIAAMKLAAYAPTASWVGGAFMIIPWIGWIPALAGGLYSLFLFYVGTPIVMRIPKERVMGFALSVVLVAVLVNIVIGIIVGILF</sequence>
<evidence type="ECO:0000256" key="3">
    <source>
        <dbReference type="ARBA" id="ARBA00022989"/>
    </source>
</evidence>
<dbReference type="RefSeq" id="WP_318650668.1">
    <property type="nucleotide sequence ID" value="NZ_CP137852.1"/>
</dbReference>
<evidence type="ECO:0000256" key="4">
    <source>
        <dbReference type="ARBA" id="ARBA00023136"/>
    </source>
</evidence>
<evidence type="ECO:0000313" key="8">
    <source>
        <dbReference type="Proteomes" id="UP001305521"/>
    </source>
</evidence>
<reference evidence="7 8" key="1">
    <citation type="submission" date="2023-11" db="EMBL/GenBank/DDBJ databases">
        <title>Arctic aerobic anoxygenic photoheterotroph Sediminicoccus rosea KRV36 adapts its photosynthesis to long days of polar summer.</title>
        <authorList>
            <person name="Tomasch J."/>
            <person name="Kopejtka K."/>
            <person name="Bily T."/>
            <person name="Gardiner A.T."/>
            <person name="Gardian Z."/>
            <person name="Shivaramu S."/>
            <person name="Koblizek M."/>
            <person name="Engelhardt F."/>
            <person name="Kaftan D."/>
        </authorList>
    </citation>
    <scope>NUCLEOTIDE SEQUENCE [LARGE SCALE GENOMIC DNA]</scope>
    <source>
        <strain evidence="7 8">R-30</strain>
    </source>
</reference>
<dbReference type="EMBL" id="CP137852">
    <property type="protein sequence ID" value="WPB86699.1"/>
    <property type="molecule type" value="Genomic_DNA"/>
</dbReference>
<organism evidence="7 8">
    <name type="scientific">Sediminicoccus rosea</name>
    <dbReference type="NCBI Taxonomy" id="1225128"/>
    <lineage>
        <taxon>Bacteria</taxon>
        <taxon>Pseudomonadati</taxon>
        <taxon>Pseudomonadota</taxon>
        <taxon>Alphaproteobacteria</taxon>
        <taxon>Acetobacterales</taxon>
        <taxon>Roseomonadaceae</taxon>
        <taxon>Sediminicoccus</taxon>
    </lineage>
</organism>
<keyword evidence="3 5" id="KW-1133">Transmembrane helix</keyword>
<evidence type="ECO:0000256" key="5">
    <source>
        <dbReference type="SAM" id="Phobius"/>
    </source>
</evidence>
<protein>
    <submittedName>
        <fullName evidence="7">Yip1 family protein</fullName>
    </submittedName>
</protein>
<evidence type="ECO:0000313" key="7">
    <source>
        <dbReference type="EMBL" id="WPB86699.1"/>
    </source>
</evidence>
<dbReference type="Pfam" id="PF04893">
    <property type="entry name" value="Yip1"/>
    <property type="match status" value="1"/>
</dbReference>
<dbReference type="InterPro" id="IPR006977">
    <property type="entry name" value="Yip1_dom"/>
</dbReference>
<evidence type="ECO:0000256" key="2">
    <source>
        <dbReference type="ARBA" id="ARBA00022692"/>
    </source>
</evidence>
<keyword evidence="4 5" id="KW-0472">Membrane</keyword>
<keyword evidence="2 5" id="KW-0812">Transmembrane</keyword>
<feature type="transmembrane region" description="Helical" evidence="5">
    <location>
        <begin position="121"/>
        <end position="144"/>
    </location>
</feature>
<feature type="domain" description="Yip1" evidence="6">
    <location>
        <begin position="8"/>
        <end position="170"/>
    </location>
</feature>
<dbReference type="Proteomes" id="UP001305521">
    <property type="component" value="Chromosome"/>
</dbReference>
<accession>A0ABZ0PLT5</accession>
<evidence type="ECO:0000259" key="6">
    <source>
        <dbReference type="Pfam" id="PF04893"/>
    </source>
</evidence>
<comment type="subcellular location">
    <subcellularLocation>
        <location evidence="1">Membrane</location>
        <topology evidence="1">Multi-pass membrane protein</topology>
    </subcellularLocation>
</comment>
<gene>
    <name evidence="7" type="ORF">R9Z33_07420</name>
</gene>
<evidence type="ECO:0000256" key="1">
    <source>
        <dbReference type="ARBA" id="ARBA00004141"/>
    </source>
</evidence>
<proteinExistence type="predicted"/>
<feature type="transmembrane region" description="Helical" evidence="5">
    <location>
        <begin position="41"/>
        <end position="62"/>
    </location>
</feature>
<feature type="transmembrane region" description="Helical" evidence="5">
    <location>
        <begin position="156"/>
        <end position="181"/>
    </location>
</feature>
<keyword evidence="8" id="KW-1185">Reference proteome</keyword>
<name>A0ABZ0PLT5_9PROT</name>